<reference evidence="6 7" key="1">
    <citation type="submission" date="2024-07" db="EMBL/GenBank/DDBJ databases">
        <title>Luteimonas salilacus sp. nov., isolated from the shore soil of Salt Lake in Tibet of China.</title>
        <authorList>
            <person name="Zhang X."/>
            <person name="Li A."/>
        </authorList>
    </citation>
    <scope>NUCLEOTIDE SEQUENCE [LARGE SCALE GENOMIC DNA]</scope>
    <source>
        <strain evidence="6 7">B3-2-R+30</strain>
    </source>
</reference>
<evidence type="ECO:0000313" key="6">
    <source>
        <dbReference type="EMBL" id="MEZ0473526.1"/>
    </source>
</evidence>
<keyword evidence="7" id="KW-1185">Reference proteome</keyword>
<keyword evidence="4" id="KW-0411">Iron-sulfur</keyword>
<proteinExistence type="predicted"/>
<name>A0ABV4HNZ0_9GAMM</name>
<dbReference type="SUPFAM" id="SSF50022">
    <property type="entry name" value="ISP domain"/>
    <property type="match status" value="1"/>
</dbReference>
<dbReference type="PANTHER" id="PTHR40261:SF1">
    <property type="entry name" value="RIESKE DOMAIN-CONTAINING PROTEIN"/>
    <property type="match status" value="1"/>
</dbReference>
<dbReference type="InterPro" id="IPR036922">
    <property type="entry name" value="Rieske_2Fe-2S_sf"/>
</dbReference>
<evidence type="ECO:0000256" key="2">
    <source>
        <dbReference type="ARBA" id="ARBA00022723"/>
    </source>
</evidence>
<dbReference type="EMBL" id="JBFWIC010000002">
    <property type="protein sequence ID" value="MEZ0473526.1"/>
    <property type="molecule type" value="Genomic_DNA"/>
</dbReference>
<dbReference type="InterPro" id="IPR017941">
    <property type="entry name" value="Rieske_2Fe-2S"/>
</dbReference>
<evidence type="ECO:0000256" key="3">
    <source>
        <dbReference type="ARBA" id="ARBA00023004"/>
    </source>
</evidence>
<keyword evidence="2" id="KW-0479">Metal-binding</keyword>
<evidence type="ECO:0000256" key="1">
    <source>
        <dbReference type="ARBA" id="ARBA00022714"/>
    </source>
</evidence>
<evidence type="ECO:0000259" key="5">
    <source>
        <dbReference type="PROSITE" id="PS51296"/>
    </source>
</evidence>
<keyword evidence="3" id="KW-0408">Iron</keyword>
<dbReference type="Gene3D" id="2.102.10.10">
    <property type="entry name" value="Rieske [2Fe-2S] iron-sulphur domain"/>
    <property type="match status" value="1"/>
</dbReference>
<feature type="domain" description="Rieske" evidence="5">
    <location>
        <begin position="11"/>
        <end position="116"/>
    </location>
</feature>
<comment type="caution">
    <text evidence="6">The sequence shown here is derived from an EMBL/GenBank/DDBJ whole genome shotgun (WGS) entry which is preliminary data.</text>
</comment>
<evidence type="ECO:0000256" key="4">
    <source>
        <dbReference type="ARBA" id="ARBA00023014"/>
    </source>
</evidence>
<evidence type="ECO:0000313" key="7">
    <source>
        <dbReference type="Proteomes" id="UP001566331"/>
    </source>
</evidence>
<sequence length="117" mass="12080">MTSLNQAPAGVPLVALAQIADGGFAEVEAAIDGVPESLILYREGDAARAWLNVCPHAGRRLDWAPGQFLKSKDGLLVCAVHGASFELAAGQCVAGPCRGEALRAVAVEVRAGMVMLP</sequence>
<dbReference type="Pfam" id="PF00355">
    <property type="entry name" value="Rieske"/>
    <property type="match status" value="1"/>
</dbReference>
<dbReference type="CDD" id="cd03467">
    <property type="entry name" value="Rieske"/>
    <property type="match status" value="1"/>
</dbReference>
<protein>
    <submittedName>
        <fullName evidence="6">Rieske (2Fe-2S) protein</fullName>
    </submittedName>
</protein>
<dbReference type="RefSeq" id="WP_370562281.1">
    <property type="nucleotide sequence ID" value="NZ_JBFWIB010000001.1"/>
</dbReference>
<accession>A0ABV4HNZ0</accession>
<keyword evidence="1" id="KW-0001">2Fe-2S</keyword>
<dbReference type="Proteomes" id="UP001566331">
    <property type="component" value="Unassembled WGS sequence"/>
</dbReference>
<gene>
    <name evidence="6" type="ORF">AB6713_02710</name>
</gene>
<dbReference type="PANTHER" id="PTHR40261">
    <property type="match status" value="1"/>
</dbReference>
<organism evidence="6 7">
    <name type="scientific">Luteimonas salinilitoris</name>
    <dbReference type="NCBI Taxonomy" id="3237697"/>
    <lineage>
        <taxon>Bacteria</taxon>
        <taxon>Pseudomonadati</taxon>
        <taxon>Pseudomonadota</taxon>
        <taxon>Gammaproteobacteria</taxon>
        <taxon>Lysobacterales</taxon>
        <taxon>Lysobacteraceae</taxon>
        <taxon>Luteimonas</taxon>
    </lineage>
</organism>
<dbReference type="PROSITE" id="PS51296">
    <property type="entry name" value="RIESKE"/>
    <property type="match status" value="1"/>
</dbReference>